<dbReference type="InterPro" id="IPR050508">
    <property type="entry name" value="Methyltransf_Superfamily"/>
</dbReference>
<name>B8C8Q1_THAPS</name>
<dbReference type="EMBL" id="CM000645">
    <property type="protein sequence ID" value="EED90329.1"/>
    <property type="molecule type" value="Genomic_DNA"/>
</dbReference>
<dbReference type="OMA" id="IFCSALH"/>
<gene>
    <name evidence="4" type="ORF">THAPSDRAFT_24082</name>
</gene>
<evidence type="ECO:0000256" key="2">
    <source>
        <dbReference type="SAM" id="SignalP"/>
    </source>
</evidence>
<dbReference type="KEGG" id="tps:THAPSDRAFT_24082"/>
<reference evidence="4 5" key="2">
    <citation type="journal article" date="2008" name="Nature">
        <title>The Phaeodactylum genome reveals the evolutionary history of diatom genomes.</title>
        <authorList>
            <person name="Bowler C."/>
            <person name="Allen A.E."/>
            <person name="Badger J.H."/>
            <person name="Grimwood J."/>
            <person name="Jabbari K."/>
            <person name="Kuo A."/>
            <person name="Maheswari U."/>
            <person name="Martens C."/>
            <person name="Maumus F."/>
            <person name="Otillar R.P."/>
            <person name="Rayko E."/>
            <person name="Salamov A."/>
            <person name="Vandepoele K."/>
            <person name="Beszteri B."/>
            <person name="Gruber A."/>
            <person name="Heijde M."/>
            <person name="Katinka M."/>
            <person name="Mock T."/>
            <person name="Valentin K."/>
            <person name="Verret F."/>
            <person name="Berges J.A."/>
            <person name="Brownlee C."/>
            <person name="Cadoret J.P."/>
            <person name="Chiovitti A."/>
            <person name="Choi C.J."/>
            <person name="Coesel S."/>
            <person name="De Martino A."/>
            <person name="Detter J.C."/>
            <person name="Durkin C."/>
            <person name="Falciatore A."/>
            <person name="Fournet J."/>
            <person name="Haruta M."/>
            <person name="Huysman M.J."/>
            <person name="Jenkins B.D."/>
            <person name="Jiroutova K."/>
            <person name="Jorgensen R.E."/>
            <person name="Joubert Y."/>
            <person name="Kaplan A."/>
            <person name="Kroger N."/>
            <person name="Kroth P.G."/>
            <person name="La Roche J."/>
            <person name="Lindquist E."/>
            <person name="Lommer M."/>
            <person name="Martin-Jezequel V."/>
            <person name="Lopez P.J."/>
            <person name="Lucas S."/>
            <person name="Mangogna M."/>
            <person name="McGinnis K."/>
            <person name="Medlin L.K."/>
            <person name="Montsant A."/>
            <person name="Oudot-Le Secq M.P."/>
            <person name="Napoli C."/>
            <person name="Obornik M."/>
            <person name="Parker M.S."/>
            <person name="Petit J.L."/>
            <person name="Porcel B.M."/>
            <person name="Poulsen N."/>
            <person name="Robison M."/>
            <person name="Rychlewski L."/>
            <person name="Rynearson T.A."/>
            <person name="Schmutz J."/>
            <person name="Shapiro H."/>
            <person name="Siaut M."/>
            <person name="Stanley M."/>
            <person name="Sussman M.R."/>
            <person name="Taylor A.R."/>
            <person name="Vardi A."/>
            <person name="von Dassow P."/>
            <person name="Vyverman W."/>
            <person name="Willis A."/>
            <person name="Wyrwicz L.S."/>
            <person name="Rokhsar D.S."/>
            <person name="Weissenbach J."/>
            <person name="Armbrust E.V."/>
            <person name="Green B.R."/>
            <person name="Van de Peer Y."/>
            <person name="Grigoriev I.V."/>
        </authorList>
    </citation>
    <scope>NUCLEOTIDE SEQUENCE [LARGE SCALE GENOMIC DNA]</scope>
    <source>
        <strain evidence="4 5">CCMP1335</strain>
    </source>
</reference>
<reference evidence="4 5" key="1">
    <citation type="journal article" date="2004" name="Science">
        <title>The genome of the diatom Thalassiosira pseudonana: ecology, evolution, and metabolism.</title>
        <authorList>
            <person name="Armbrust E.V."/>
            <person name="Berges J.A."/>
            <person name="Bowler C."/>
            <person name="Green B.R."/>
            <person name="Martinez D."/>
            <person name="Putnam N.H."/>
            <person name="Zhou S."/>
            <person name="Allen A.E."/>
            <person name="Apt K.E."/>
            <person name="Bechner M."/>
            <person name="Brzezinski M.A."/>
            <person name="Chaal B.K."/>
            <person name="Chiovitti A."/>
            <person name="Davis A.K."/>
            <person name="Demarest M.S."/>
            <person name="Detter J.C."/>
            <person name="Glavina T."/>
            <person name="Goodstein D."/>
            <person name="Hadi M.Z."/>
            <person name="Hellsten U."/>
            <person name="Hildebrand M."/>
            <person name="Jenkins B.D."/>
            <person name="Jurka J."/>
            <person name="Kapitonov V.V."/>
            <person name="Kroger N."/>
            <person name="Lau W.W."/>
            <person name="Lane T.W."/>
            <person name="Larimer F.W."/>
            <person name="Lippmeier J.C."/>
            <person name="Lucas S."/>
            <person name="Medina M."/>
            <person name="Montsant A."/>
            <person name="Obornik M."/>
            <person name="Parker M.S."/>
            <person name="Palenik B."/>
            <person name="Pazour G.J."/>
            <person name="Richardson P.M."/>
            <person name="Rynearson T.A."/>
            <person name="Saito M.A."/>
            <person name="Schwartz D.C."/>
            <person name="Thamatrakoln K."/>
            <person name="Valentin K."/>
            <person name="Vardi A."/>
            <person name="Wilkerson F.P."/>
            <person name="Rokhsar D.S."/>
        </authorList>
    </citation>
    <scope>NUCLEOTIDE SEQUENCE [LARGE SCALE GENOMIC DNA]</scope>
    <source>
        <strain evidence="4 5">CCMP1335</strain>
    </source>
</reference>
<keyword evidence="5" id="KW-1185">Reference proteome</keyword>
<feature type="chain" id="PRO_5002869167" description="Methyltransferase type 12 domain-containing protein" evidence="2">
    <location>
        <begin position="21"/>
        <end position="411"/>
    </location>
</feature>
<evidence type="ECO:0000313" key="4">
    <source>
        <dbReference type="EMBL" id="EED90329.1"/>
    </source>
</evidence>
<dbReference type="GO" id="GO:0008168">
    <property type="term" value="F:methyltransferase activity"/>
    <property type="evidence" value="ECO:0000318"/>
    <property type="project" value="GO_Central"/>
</dbReference>
<dbReference type="PaxDb" id="35128-Thaps24082"/>
<dbReference type="RefSeq" id="XP_002292354.1">
    <property type="nucleotide sequence ID" value="XM_002292318.1"/>
</dbReference>
<feature type="region of interest" description="Disordered" evidence="1">
    <location>
        <begin position="44"/>
        <end position="83"/>
    </location>
</feature>
<dbReference type="InterPro" id="IPR013217">
    <property type="entry name" value="Methyltransf_12"/>
</dbReference>
<evidence type="ECO:0000313" key="5">
    <source>
        <dbReference type="Proteomes" id="UP000001449"/>
    </source>
</evidence>
<dbReference type="Proteomes" id="UP000001449">
    <property type="component" value="Chromosome 9"/>
</dbReference>
<feature type="compositionally biased region" description="Polar residues" evidence="1">
    <location>
        <begin position="44"/>
        <end position="55"/>
    </location>
</feature>
<dbReference type="Pfam" id="PF08242">
    <property type="entry name" value="Methyltransf_12"/>
    <property type="match status" value="1"/>
</dbReference>
<dbReference type="Gene3D" id="3.40.50.150">
    <property type="entry name" value="Vaccinia Virus protein VP39"/>
    <property type="match status" value="1"/>
</dbReference>
<feature type="domain" description="Methyltransferase type 12" evidence="3">
    <location>
        <begin position="230"/>
        <end position="338"/>
    </location>
</feature>
<protein>
    <recommendedName>
        <fullName evidence="3">Methyltransferase type 12 domain-containing protein</fullName>
    </recommendedName>
</protein>
<dbReference type="PANTHER" id="PTHR42912:SF99">
    <property type="entry name" value="METHYLTRANSFERASE TYPE 12 DOMAIN-CONTAINING PROTEIN"/>
    <property type="match status" value="1"/>
</dbReference>
<evidence type="ECO:0000259" key="3">
    <source>
        <dbReference type="Pfam" id="PF08242"/>
    </source>
</evidence>
<dbReference type="InterPro" id="IPR029063">
    <property type="entry name" value="SAM-dependent_MTases_sf"/>
</dbReference>
<feature type="signal peptide" evidence="2">
    <location>
        <begin position="1"/>
        <end position="20"/>
    </location>
</feature>
<dbReference type="SUPFAM" id="SSF53335">
    <property type="entry name" value="S-adenosyl-L-methionine-dependent methyltransferases"/>
    <property type="match status" value="1"/>
</dbReference>
<dbReference type="GeneID" id="7451003"/>
<dbReference type="CDD" id="cd02440">
    <property type="entry name" value="AdoMet_MTases"/>
    <property type="match status" value="1"/>
</dbReference>
<dbReference type="AlphaFoldDB" id="B8C8Q1"/>
<keyword evidence="2" id="KW-0732">Signal</keyword>
<proteinExistence type="predicted"/>
<dbReference type="HOGENOM" id="CLU_732513_0_0_1"/>
<dbReference type="PANTHER" id="PTHR42912">
    <property type="entry name" value="METHYLTRANSFERASE"/>
    <property type="match status" value="1"/>
</dbReference>
<dbReference type="InParanoid" id="B8C8Q1"/>
<accession>B8C8Q1</accession>
<dbReference type="eggNOG" id="ENOG502S6MF">
    <property type="taxonomic scope" value="Eukaryota"/>
</dbReference>
<organism evidence="4 5">
    <name type="scientific">Thalassiosira pseudonana</name>
    <name type="common">Marine diatom</name>
    <name type="synonym">Cyclotella nana</name>
    <dbReference type="NCBI Taxonomy" id="35128"/>
    <lineage>
        <taxon>Eukaryota</taxon>
        <taxon>Sar</taxon>
        <taxon>Stramenopiles</taxon>
        <taxon>Ochrophyta</taxon>
        <taxon>Bacillariophyta</taxon>
        <taxon>Coscinodiscophyceae</taxon>
        <taxon>Thalassiosirophycidae</taxon>
        <taxon>Thalassiosirales</taxon>
        <taxon>Thalassiosiraceae</taxon>
        <taxon>Thalassiosira</taxon>
    </lineage>
</organism>
<evidence type="ECO:0000256" key="1">
    <source>
        <dbReference type="SAM" id="MobiDB-lite"/>
    </source>
</evidence>
<sequence length="411" mass="44582">MGQINIISATSLLLAASSLAIQTTVAFGFSYSEQKTGRAIGINTMPTRSNSQLNLSGGFGGGGGDKKKSKTKTSSKMNPRDAKRATQQLIERYGGDIGKGTQSRIEESLDSLEPHLKEAAELYKQVTQFDALITPMIPADRNRLIPPVQFQMAEADRKKLQSLMEQHSLSERDLHNVFQQITWDASADAKATRADIAGNTMKPELQERISNACSIAVAATSAEGARGKLLDVGCGHGSIVRSLVDAGLEEPDMYVGVDLSSEMVKNAIERYGSARNGRTGKGRVFVADDFLTHDYSVYGEEGGKEGVFDSVIFCSALHDLPDMEATIGKAAEVLRSNGGKIVVVHAQGAMHVLGQHQANPVMVNRGLPTTKEWNEMLDDHKEWGLSLEYEPADPRSDRDLKEGYLAVLTKN</sequence>